<dbReference type="AlphaFoldDB" id="A0A6P0EMD3"/>
<feature type="coiled-coil region" evidence="9">
    <location>
        <begin position="151"/>
        <end position="185"/>
    </location>
</feature>
<evidence type="ECO:0000313" key="11">
    <source>
        <dbReference type="EMBL" id="NEK92682.1"/>
    </source>
</evidence>
<evidence type="ECO:0000256" key="5">
    <source>
        <dbReference type="ARBA" id="ARBA00022741"/>
    </source>
</evidence>
<evidence type="ECO:0000256" key="3">
    <source>
        <dbReference type="ARBA" id="ARBA00022553"/>
    </source>
</evidence>
<dbReference type="Proteomes" id="UP000468828">
    <property type="component" value="Unassembled WGS sequence"/>
</dbReference>
<evidence type="ECO:0000256" key="8">
    <source>
        <dbReference type="ARBA" id="ARBA00023012"/>
    </source>
</evidence>
<evidence type="ECO:0000256" key="2">
    <source>
        <dbReference type="ARBA" id="ARBA00012438"/>
    </source>
</evidence>
<proteinExistence type="predicted"/>
<dbReference type="CDD" id="cd16917">
    <property type="entry name" value="HATPase_UhpB-NarQ-NarX-like"/>
    <property type="match status" value="1"/>
</dbReference>
<dbReference type="RefSeq" id="WP_163609012.1">
    <property type="nucleotide sequence ID" value="NZ_JAAGWB010000002.1"/>
</dbReference>
<dbReference type="EMBL" id="JAAGWB010000002">
    <property type="protein sequence ID" value="NEN49449.1"/>
    <property type="molecule type" value="Genomic_DNA"/>
</dbReference>
<evidence type="ECO:0000256" key="7">
    <source>
        <dbReference type="ARBA" id="ARBA00022840"/>
    </source>
</evidence>
<dbReference type="Pfam" id="PF07730">
    <property type="entry name" value="HisKA_3"/>
    <property type="match status" value="1"/>
</dbReference>
<feature type="domain" description="Histidine kinase/HSP90-like ATPase" evidence="10">
    <location>
        <begin position="292"/>
        <end position="384"/>
    </location>
</feature>
<dbReference type="SUPFAM" id="SSF55874">
    <property type="entry name" value="ATPase domain of HSP90 chaperone/DNA topoisomerase II/histidine kinase"/>
    <property type="match status" value="1"/>
</dbReference>
<dbReference type="PANTHER" id="PTHR24421:SF10">
    <property type="entry name" value="NITRATE_NITRITE SENSOR PROTEIN NARQ"/>
    <property type="match status" value="1"/>
</dbReference>
<comment type="caution">
    <text evidence="11">The sequence shown here is derived from an EMBL/GenBank/DDBJ whole genome shotgun (WGS) entry which is preliminary data.</text>
</comment>
<evidence type="ECO:0000256" key="1">
    <source>
        <dbReference type="ARBA" id="ARBA00000085"/>
    </source>
</evidence>
<evidence type="ECO:0000256" key="4">
    <source>
        <dbReference type="ARBA" id="ARBA00022679"/>
    </source>
</evidence>
<evidence type="ECO:0000313" key="12">
    <source>
        <dbReference type="EMBL" id="NEN49449.1"/>
    </source>
</evidence>
<evidence type="ECO:0000313" key="14">
    <source>
        <dbReference type="Proteomes" id="UP000471152"/>
    </source>
</evidence>
<dbReference type="EC" id="2.7.13.3" evidence="2"/>
<reference evidence="12 14" key="2">
    <citation type="submission" date="2020-02" db="EMBL/GenBank/DDBJ databases">
        <title>The WGS of Modestobacter muralis DSM 100205.</title>
        <authorList>
            <person name="Jiang Z."/>
        </authorList>
    </citation>
    <scope>NUCLEOTIDE SEQUENCE [LARGE SCALE GENOMIC DNA]</scope>
    <source>
        <strain evidence="12 14">DSM 100205</strain>
    </source>
</reference>
<accession>A0A6P0EMD3</accession>
<name>A0A6P0EMD3_9ACTN</name>
<dbReference type="InterPro" id="IPR050482">
    <property type="entry name" value="Sensor_HK_TwoCompSys"/>
</dbReference>
<keyword evidence="8" id="KW-0902">Two-component regulatory system</keyword>
<sequence length="389" mass="41130">MDRRRELLREVGPPLLLALITTVGLVRLRDGAPEPGELVVSVLLWLPALARRRAPVLAFAATALLVAAHWVPAGLDADDLVPADLALWVTLAALTERRSLRTAIAATAVCEVLVLASLFGDPLSAAPADEGHPVGLFTAMTVAAALFGRNRRTRQALLTQLRDRAEQAERERDQQARIAVAEERTRIAREVHDVVSHNISVMTALADGAGFALASDAGRPQAREAVAAIADTGRSAIAEMHRLLGVFRAEGDASRTPAPGLADLPALVEQVRVAGLPTTLTVTGRPAPLGTTAQLAVYRLVQEALTNTRKHAADARHAEVMLVWDDEGLHVRVQDDGTPTAPPGDHRGQGLVGMRERIGAHGGTVHAGRGEDGWLVEASLPVPATVGAP</sequence>
<evidence type="ECO:0000313" key="13">
    <source>
        <dbReference type="Proteomes" id="UP000468828"/>
    </source>
</evidence>
<dbReference type="GO" id="GO:0046983">
    <property type="term" value="F:protein dimerization activity"/>
    <property type="evidence" value="ECO:0007669"/>
    <property type="project" value="InterPro"/>
</dbReference>
<dbReference type="InterPro" id="IPR003594">
    <property type="entry name" value="HATPase_dom"/>
</dbReference>
<keyword evidence="5" id="KW-0547">Nucleotide-binding</keyword>
<keyword evidence="4" id="KW-0808">Transferase</keyword>
<dbReference type="Gene3D" id="3.30.565.10">
    <property type="entry name" value="Histidine kinase-like ATPase, C-terminal domain"/>
    <property type="match status" value="1"/>
</dbReference>
<dbReference type="Proteomes" id="UP000471152">
    <property type="component" value="Unassembled WGS sequence"/>
</dbReference>
<dbReference type="InterPro" id="IPR055558">
    <property type="entry name" value="DUF7134"/>
</dbReference>
<dbReference type="InterPro" id="IPR036890">
    <property type="entry name" value="HATPase_C_sf"/>
</dbReference>
<evidence type="ECO:0000256" key="6">
    <source>
        <dbReference type="ARBA" id="ARBA00022777"/>
    </source>
</evidence>
<gene>
    <name evidence="12" type="ORF">G3R41_00630</name>
    <name evidence="11" type="ORF">GCU67_00630</name>
</gene>
<dbReference type="SMART" id="SM00387">
    <property type="entry name" value="HATPase_c"/>
    <property type="match status" value="1"/>
</dbReference>
<dbReference type="EMBL" id="JAAGWH010000002">
    <property type="protein sequence ID" value="NEK92682.1"/>
    <property type="molecule type" value="Genomic_DNA"/>
</dbReference>
<keyword evidence="3" id="KW-0597">Phosphoprotein</keyword>
<dbReference type="Pfam" id="PF02518">
    <property type="entry name" value="HATPase_c"/>
    <property type="match status" value="1"/>
</dbReference>
<dbReference type="GO" id="GO:0000155">
    <property type="term" value="F:phosphorelay sensor kinase activity"/>
    <property type="evidence" value="ECO:0007669"/>
    <property type="project" value="InterPro"/>
</dbReference>
<dbReference type="GO" id="GO:0005524">
    <property type="term" value="F:ATP binding"/>
    <property type="evidence" value="ECO:0007669"/>
    <property type="project" value="UniProtKB-KW"/>
</dbReference>
<evidence type="ECO:0000256" key="9">
    <source>
        <dbReference type="SAM" id="Coils"/>
    </source>
</evidence>
<protein>
    <recommendedName>
        <fullName evidence="2">histidine kinase</fullName>
        <ecNumber evidence="2">2.7.13.3</ecNumber>
    </recommendedName>
</protein>
<keyword evidence="13" id="KW-1185">Reference proteome</keyword>
<dbReference type="PANTHER" id="PTHR24421">
    <property type="entry name" value="NITRATE/NITRITE SENSOR PROTEIN NARX-RELATED"/>
    <property type="match status" value="1"/>
</dbReference>
<evidence type="ECO:0000259" key="10">
    <source>
        <dbReference type="SMART" id="SM00387"/>
    </source>
</evidence>
<keyword evidence="6 11" id="KW-0418">Kinase</keyword>
<dbReference type="InterPro" id="IPR011712">
    <property type="entry name" value="Sig_transdc_His_kin_sub3_dim/P"/>
</dbReference>
<keyword evidence="7" id="KW-0067">ATP-binding</keyword>
<dbReference type="Pfam" id="PF23539">
    <property type="entry name" value="DUF7134"/>
    <property type="match status" value="1"/>
</dbReference>
<dbReference type="Gene3D" id="1.20.5.1930">
    <property type="match status" value="1"/>
</dbReference>
<dbReference type="GO" id="GO:0016020">
    <property type="term" value="C:membrane"/>
    <property type="evidence" value="ECO:0007669"/>
    <property type="project" value="InterPro"/>
</dbReference>
<keyword evidence="9" id="KW-0175">Coiled coil</keyword>
<organism evidence="11 13">
    <name type="scientific">Modestobacter muralis</name>
    <dbReference type="NCBI Taxonomy" id="1608614"/>
    <lineage>
        <taxon>Bacteria</taxon>
        <taxon>Bacillati</taxon>
        <taxon>Actinomycetota</taxon>
        <taxon>Actinomycetes</taxon>
        <taxon>Geodermatophilales</taxon>
        <taxon>Geodermatophilaceae</taxon>
        <taxon>Modestobacter</taxon>
    </lineage>
</organism>
<comment type="catalytic activity">
    <reaction evidence="1">
        <text>ATP + protein L-histidine = ADP + protein N-phospho-L-histidine.</text>
        <dbReference type="EC" id="2.7.13.3"/>
    </reaction>
</comment>
<reference evidence="11 13" key="1">
    <citation type="submission" date="2020-01" db="EMBL/GenBank/DDBJ databases">
        <title>the WGS Modestobacter muralis CPCC 204518.</title>
        <authorList>
            <person name="Jiang Z."/>
        </authorList>
    </citation>
    <scope>NUCLEOTIDE SEQUENCE [LARGE SCALE GENOMIC DNA]</scope>
    <source>
        <strain evidence="11 13">DSM 100205</strain>
    </source>
</reference>